<evidence type="ECO:0000259" key="2">
    <source>
        <dbReference type="Pfam" id="PF07859"/>
    </source>
</evidence>
<keyword evidence="4" id="KW-1185">Reference proteome</keyword>
<protein>
    <submittedName>
        <fullName evidence="3">OLC1v1035499C1</fullName>
    </submittedName>
</protein>
<feature type="domain" description="Alpha/beta hydrolase fold-3" evidence="2">
    <location>
        <begin position="75"/>
        <end position="301"/>
    </location>
</feature>
<dbReference type="AlphaFoldDB" id="A0AAV1CWC1"/>
<accession>A0AAV1CWC1</accession>
<dbReference type="GO" id="GO:0016787">
    <property type="term" value="F:hydrolase activity"/>
    <property type="evidence" value="ECO:0007669"/>
    <property type="project" value="InterPro"/>
</dbReference>
<reference evidence="3" key="1">
    <citation type="submission" date="2023-03" db="EMBL/GenBank/DDBJ databases">
        <authorList>
            <person name="Julca I."/>
        </authorList>
    </citation>
    <scope>NUCLEOTIDE SEQUENCE</scope>
</reference>
<sequence>MASESKEVETDLSPFIKVYKDGTVERIYSPPYVPPCLDDPITSVSSKDIKVSSEVSARLYLPKITHPSTEKLPILVYFHGGGFCLDSAFASFHHSYLNLLISKANAVTISVEYRLAPEHPLPAVYEDSWAALQWVASNSVADSEIEGNINREPWLINYGDFGKVYLGGDSAGGNIVHNMALRTGVENLIGGVKILGAFLSFPYFLDPKTQKGNDDRETLVNKMWMLVYPSAPGGINNPFINPFADDAPDLSRIGVQKVFVCTAEKDTLRENSLHYVEELKKSDWKGEVELVDVEGEDHCFHALRLDSEKSQSLLNSLASFIIN</sequence>
<dbReference type="Gene3D" id="3.40.50.1820">
    <property type="entry name" value="alpha/beta hydrolase"/>
    <property type="match status" value="1"/>
</dbReference>
<name>A0AAV1CWC1_OLDCO</name>
<dbReference type="Proteomes" id="UP001161247">
    <property type="component" value="Chromosome 3"/>
</dbReference>
<dbReference type="InterPro" id="IPR029058">
    <property type="entry name" value="AB_hydrolase_fold"/>
</dbReference>
<evidence type="ECO:0000313" key="3">
    <source>
        <dbReference type="EMBL" id="CAI9098792.1"/>
    </source>
</evidence>
<evidence type="ECO:0000256" key="1">
    <source>
        <dbReference type="ARBA" id="ARBA00010515"/>
    </source>
</evidence>
<dbReference type="SUPFAM" id="SSF53474">
    <property type="entry name" value="alpha/beta-Hydrolases"/>
    <property type="match status" value="1"/>
</dbReference>
<organism evidence="3 4">
    <name type="scientific">Oldenlandia corymbosa var. corymbosa</name>
    <dbReference type="NCBI Taxonomy" id="529605"/>
    <lineage>
        <taxon>Eukaryota</taxon>
        <taxon>Viridiplantae</taxon>
        <taxon>Streptophyta</taxon>
        <taxon>Embryophyta</taxon>
        <taxon>Tracheophyta</taxon>
        <taxon>Spermatophyta</taxon>
        <taxon>Magnoliopsida</taxon>
        <taxon>eudicotyledons</taxon>
        <taxon>Gunneridae</taxon>
        <taxon>Pentapetalae</taxon>
        <taxon>asterids</taxon>
        <taxon>lamiids</taxon>
        <taxon>Gentianales</taxon>
        <taxon>Rubiaceae</taxon>
        <taxon>Rubioideae</taxon>
        <taxon>Spermacoceae</taxon>
        <taxon>Hedyotis-Oldenlandia complex</taxon>
        <taxon>Oldenlandia</taxon>
    </lineage>
</organism>
<proteinExistence type="inferred from homology"/>
<dbReference type="EMBL" id="OX459120">
    <property type="protein sequence ID" value="CAI9098792.1"/>
    <property type="molecule type" value="Genomic_DNA"/>
</dbReference>
<dbReference type="PANTHER" id="PTHR23024:SF551">
    <property type="entry name" value="2-HYDROXYISOFLAVANONE DEHYDRATASE-LIKE"/>
    <property type="match status" value="1"/>
</dbReference>
<dbReference type="InterPro" id="IPR013094">
    <property type="entry name" value="AB_hydrolase_3"/>
</dbReference>
<evidence type="ECO:0000313" key="4">
    <source>
        <dbReference type="Proteomes" id="UP001161247"/>
    </source>
</evidence>
<gene>
    <name evidence="3" type="ORF">OLC1_LOCUS8925</name>
</gene>
<dbReference type="Pfam" id="PF07859">
    <property type="entry name" value="Abhydrolase_3"/>
    <property type="match status" value="1"/>
</dbReference>
<dbReference type="PANTHER" id="PTHR23024">
    <property type="entry name" value="ARYLACETAMIDE DEACETYLASE"/>
    <property type="match status" value="1"/>
</dbReference>
<dbReference type="InterPro" id="IPR050466">
    <property type="entry name" value="Carboxylest/Gibb_receptor"/>
</dbReference>
<comment type="similarity">
    <text evidence="1">Belongs to the 'GDXG' lipolytic enzyme family.</text>
</comment>